<dbReference type="GO" id="GO:0016747">
    <property type="term" value="F:acyltransferase activity, transferring groups other than amino-acyl groups"/>
    <property type="evidence" value="ECO:0007669"/>
    <property type="project" value="TreeGrafter"/>
</dbReference>
<evidence type="ECO:0000313" key="2">
    <source>
        <dbReference type="EMBL" id="EXC05055.1"/>
    </source>
</evidence>
<dbReference type="Pfam" id="PF02458">
    <property type="entry name" value="Transferase"/>
    <property type="match status" value="1"/>
</dbReference>
<proteinExistence type="inferred from homology"/>
<dbReference type="InterPro" id="IPR023213">
    <property type="entry name" value="CAT-like_dom_sf"/>
</dbReference>
<dbReference type="OrthoDB" id="671439at2759"/>
<dbReference type="InterPro" id="IPR050317">
    <property type="entry name" value="Plant_Fungal_Acyltransferase"/>
</dbReference>
<dbReference type="AlphaFoldDB" id="W9S2D7"/>
<protein>
    <submittedName>
        <fullName evidence="2">Anthranilate N-benzoyltransferase protein 1</fullName>
    </submittedName>
</protein>
<comment type="similarity">
    <text evidence="1">Belongs to the plant acyltransferase family.</text>
</comment>
<organism evidence="2 3">
    <name type="scientific">Morus notabilis</name>
    <dbReference type="NCBI Taxonomy" id="981085"/>
    <lineage>
        <taxon>Eukaryota</taxon>
        <taxon>Viridiplantae</taxon>
        <taxon>Streptophyta</taxon>
        <taxon>Embryophyta</taxon>
        <taxon>Tracheophyta</taxon>
        <taxon>Spermatophyta</taxon>
        <taxon>Magnoliopsida</taxon>
        <taxon>eudicotyledons</taxon>
        <taxon>Gunneridae</taxon>
        <taxon>Pentapetalae</taxon>
        <taxon>rosids</taxon>
        <taxon>fabids</taxon>
        <taxon>Rosales</taxon>
        <taxon>Moraceae</taxon>
        <taxon>Moreae</taxon>
        <taxon>Morus</taxon>
    </lineage>
</organism>
<dbReference type="KEGG" id="mnt:21402249"/>
<evidence type="ECO:0000256" key="1">
    <source>
        <dbReference type="ARBA" id="ARBA00009861"/>
    </source>
</evidence>
<dbReference type="Gene3D" id="3.30.559.10">
    <property type="entry name" value="Chloramphenicol acetyltransferase-like domain"/>
    <property type="match status" value="2"/>
</dbReference>
<dbReference type="eggNOG" id="ENOG502QSIF">
    <property type="taxonomic scope" value="Eukaryota"/>
</dbReference>
<sequence>MDLNVFIKETISLKPLCDDEVHESKRSQTIELSGLDRISPAILYTIFFYRPNQISCTTETNDYALAIERAKRALQRVLVSWFPAAGRLRTNPGTGKLEIDCNEKGVAVITAETCSKLEELGKLHEYKACYEKLVRQLPDIGNISDSPLVVVQITKFSCGGISIGFGGSHALFDGFGAFNFLASWAHMSRSGKDSKTNDDHDQLMIIPNHSREKLLSATISNAAATTTSGSSDGNNISSPKSTASSSIFEQDHIAAIQDLYGIPVQAVASDDGSWESELAKFGRIESQGLQLLTLCMNKETVETWKGFAVQSGELSKCSTFDALSAHVWKARVKALALEPNANICLQFPVDSRSRLQPPLGRNFTGNAFILASVSCSAKDLIEEPLRDTIRRIQAAKDTITDEYIKLYVKALECSSDKFFPSMRELTIVSDWLKFPFDALDFGWGKVSGASLLGTPVPEAVFLMPNLEEPGNFLVRIGIGEQHVSDFISTFTTFDYPA</sequence>
<name>W9S2D7_9ROSA</name>
<keyword evidence="2" id="KW-0808">Transferase</keyword>
<keyword evidence="3" id="KW-1185">Reference proteome</keyword>
<dbReference type="EMBL" id="KE345516">
    <property type="protein sequence ID" value="EXC05055.1"/>
    <property type="molecule type" value="Genomic_DNA"/>
</dbReference>
<dbReference type="PANTHER" id="PTHR31642:SF186">
    <property type="entry name" value="BRASSINOSTEROID-RELATED ACYLTRANSFERASE 1-LIKE"/>
    <property type="match status" value="1"/>
</dbReference>
<dbReference type="PANTHER" id="PTHR31642">
    <property type="entry name" value="TRICHOTHECENE 3-O-ACETYLTRANSFERASE"/>
    <property type="match status" value="1"/>
</dbReference>
<reference evidence="3" key="1">
    <citation type="submission" date="2013-01" db="EMBL/GenBank/DDBJ databases">
        <title>Draft Genome Sequence of a Mulberry Tree, Morus notabilis C.K. Schneid.</title>
        <authorList>
            <person name="He N."/>
            <person name="Zhao S."/>
        </authorList>
    </citation>
    <scope>NUCLEOTIDE SEQUENCE</scope>
</reference>
<gene>
    <name evidence="2" type="ORF">L484_019303</name>
</gene>
<accession>W9S2D7</accession>
<evidence type="ECO:0000313" key="3">
    <source>
        <dbReference type="Proteomes" id="UP000030645"/>
    </source>
</evidence>
<dbReference type="Proteomes" id="UP000030645">
    <property type="component" value="Unassembled WGS sequence"/>
</dbReference>